<dbReference type="GO" id="GO:0003984">
    <property type="term" value="F:acetolactate synthase activity"/>
    <property type="evidence" value="ECO:0007669"/>
    <property type="project" value="TreeGrafter"/>
</dbReference>
<comment type="similarity">
    <text evidence="1 3">Belongs to the TPP enzyme family.</text>
</comment>
<keyword evidence="2 3" id="KW-0786">Thiamine pyrophosphate</keyword>
<dbReference type="InterPro" id="IPR012000">
    <property type="entry name" value="Thiamin_PyroP_enz_cen_dom"/>
</dbReference>
<proteinExistence type="inferred from homology"/>
<dbReference type="InterPro" id="IPR012001">
    <property type="entry name" value="Thiamin_PyroP_enz_TPP-bd_dom"/>
</dbReference>
<dbReference type="CDD" id="cd07035">
    <property type="entry name" value="TPP_PYR_POX_like"/>
    <property type="match status" value="1"/>
</dbReference>
<evidence type="ECO:0000313" key="7">
    <source>
        <dbReference type="EMBL" id="KAB1642313.1"/>
    </source>
</evidence>
<dbReference type="Proteomes" id="UP000433493">
    <property type="component" value="Unassembled WGS sequence"/>
</dbReference>
<evidence type="ECO:0000259" key="5">
    <source>
        <dbReference type="Pfam" id="PF02775"/>
    </source>
</evidence>
<dbReference type="GO" id="GO:0005948">
    <property type="term" value="C:acetolactate synthase complex"/>
    <property type="evidence" value="ECO:0007669"/>
    <property type="project" value="TreeGrafter"/>
</dbReference>
<evidence type="ECO:0000259" key="6">
    <source>
        <dbReference type="Pfam" id="PF02776"/>
    </source>
</evidence>
<evidence type="ECO:0000259" key="4">
    <source>
        <dbReference type="Pfam" id="PF00205"/>
    </source>
</evidence>
<keyword evidence="7" id="KW-0378">Hydrolase</keyword>
<feature type="domain" description="Thiamine pyrophosphate enzyme central" evidence="4">
    <location>
        <begin position="224"/>
        <end position="358"/>
    </location>
</feature>
<sequence length="625" mass="68345">MNTHQTPTIRLTVGQAVVKYLAAQYTERDGVSRRAIPGIFGIFGHGNVAGVGQGLAEFRDEMTYHQVRNEQSMVHAATAYAKESKGLSTYACTASIGPGSTNMATGAATATINRLPVLLLPSDIYVTRRQGPVLQQLEHPLAGDLSVNDLFRPISRYFDRISRAEQLLTALPETMRVLTTPGETGAVTLSLPQDLQSLAYEYPASFFEERHWRVDRTPPTPEAIADAVSLLREAERPLIVAGGGLRYSEAEQTLHDFAHAHGIPVVETFAGRGSSLVEDELALGGLGATGNVAAGRIARDADLVICIGTRLNDFITGSHSVFRNPSVRFININTSRYDAYKNGGLPLVGDARAVLERLNQEGIRFTSSEGYRREVAETRAEWREERERVFSPTDAEVPPQAEVIGAMLRQARSGDLVVAAAGSAPGDLQRGWDATEGRDCHIEWGTSCMGYEIPAAIGARFARPEGRITVAIGDGTFLMMPSEIVTAVQEGIDMTIVLSENHGFQCIRDLQLATTGFDFGNEFRHRGDSWLSEDYISLDLGKVVEGLGATLTRVRGAAEFEQALVDTRDARGVTVILIETDRERTLPDSDVWNEVIPSEVTHSATGAELFPAYEQVRDERQKFYY</sequence>
<feature type="domain" description="Thiamine pyrophosphate enzyme N-terminal TPP-binding" evidence="6">
    <location>
        <begin position="39"/>
        <end position="135"/>
    </location>
</feature>
<dbReference type="InterPro" id="IPR045229">
    <property type="entry name" value="TPP_enz"/>
</dbReference>
<dbReference type="Pfam" id="PF02775">
    <property type="entry name" value="TPP_enzyme_C"/>
    <property type="match status" value="1"/>
</dbReference>
<dbReference type="OrthoDB" id="3194735at2"/>
<dbReference type="Gene3D" id="3.40.50.970">
    <property type="match status" value="2"/>
</dbReference>
<comment type="caution">
    <text evidence="7">The sequence shown here is derived from an EMBL/GenBank/DDBJ whole genome shotgun (WGS) entry which is preliminary data.</text>
</comment>
<dbReference type="InterPro" id="IPR029035">
    <property type="entry name" value="DHS-like_NAD/FAD-binding_dom"/>
</dbReference>
<feature type="domain" description="Thiamine pyrophosphate enzyme TPP-binding" evidence="5">
    <location>
        <begin position="421"/>
        <end position="576"/>
    </location>
</feature>
<dbReference type="EMBL" id="WBKB01000006">
    <property type="protein sequence ID" value="KAB1642313.1"/>
    <property type="molecule type" value="Genomic_DNA"/>
</dbReference>
<dbReference type="SUPFAM" id="SSF52518">
    <property type="entry name" value="Thiamin diphosphate-binding fold (THDP-binding)"/>
    <property type="match status" value="2"/>
</dbReference>
<dbReference type="NCBIfam" id="TIGR04377">
    <property type="entry name" value="myo_inos_iolD"/>
    <property type="match status" value="1"/>
</dbReference>
<dbReference type="PANTHER" id="PTHR18968">
    <property type="entry name" value="THIAMINE PYROPHOSPHATE ENZYMES"/>
    <property type="match status" value="1"/>
</dbReference>
<dbReference type="AlphaFoldDB" id="A0A7J5B9U1"/>
<dbReference type="Gene3D" id="3.40.50.1220">
    <property type="entry name" value="TPP-binding domain"/>
    <property type="match status" value="1"/>
</dbReference>
<name>A0A7J5B9U1_9MICO</name>
<dbReference type="EC" id="3.7.1.22" evidence="7"/>
<dbReference type="GO" id="GO:0000287">
    <property type="term" value="F:magnesium ion binding"/>
    <property type="evidence" value="ECO:0007669"/>
    <property type="project" value="InterPro"/>
</dbReference>
<dbReference type="GO" id="GO:0102481">
    <property type="term" value="F:3D-(3,5/4)-trihydroxycyclohexane-1,2-dione hydrolase activity"/>
    <property type="evidence" value="ECO:0007669"/>
    <property type="project" value="UniProtKB-EC"/>
</dbReference>
<evidence type="ECO:0000256" key="2">
    <source>
        <dbReference type="ARBA" id="ARBA00023052"/>
    </source>
</evidence>
<dbReference type="InterPro" id="IPR029061">
    <property type="entry name" value="THDP-binding"/>
</dbReference>
<reference evidence="7 8" key="1">
    <citation type="submission" date="2019-09" db="EMBL/GenBank/DDBJ databases">
        <title>Phylogeny of genus Pseudoclavibacter and closely related genus.</title>
        <authorList>
            <person name="Li Y."/>
        </authorList>
    </citation>
    <scope>NUCLEOTIDE SEQUENCE [LARGE SCALE GENOMIC DNA]</scope>
    <source>
        <strain evidence="7 8">KCTC 13959</strain>
    </source>
</reference>
<dbReference type="GO" id="GO:0019310">
    <property type="term" value="P:inositol catabolic process"/>
    <property type="evidence" value="ECO:0007669"/>
    <property type="project" value="InterPro"/>
</dbReference>
<accession>A0A7J5B9U1</accession>
<dbReference type="GO" id="GO:0009097">
    <property type="term" value="P:isoleucine biosynthetic process"/>
    <property type="evidence" value="ECO:0007669"/>
    <property type="project" value="TreeGrafter"/>
</dbReference>
<dbReference type="Pfam" id="PF00205">
    <property type="entry name" value="TPP_enzyme_M"/>
    <property type="match status" value="1"/>
</dbReference>
<evidence type="ECO:0000256" key="1">
    <source>
        <dbReference type="ARBA" id="ARBA00007812"/>
    </source>
</evidence>
<dbReference type="GO" id="GO:0050660">
    <property type="term" value="F:flavin adenine dinucleotide binding"/>
    <property type="evidence" value="ECO:0007669"/>
    <property type="project" value="TreeGrafter"/>
</dbReference>
<keyword evidence="8" id="KW-1185">Reference proteome</keyword>
<protein>
    <submittedName>
        <fullName evidence="7">3D-(3,5/4)-trihydroxycyclohexane-1,2-dione acylhydrolase (Decyclizing)</fullName>
        <ecNumber evidence="7">3.7.1.22</ecNumber>
    </submittedName>
</protein>
<dbReference type="Pfam" id="PF02776">
    <property type="entry name" value="TPP_enzyme_N"/>
    <property type="match status" value="1"/>
</dbReference>
<dbReference type="GO" id="GO:0009099">
    <property type="term" value="P:L-valine biosynthetic process"/>
    <property type="evidence" value="ECO:0007669"/>
    <property type="project" value="TreeGrafter"/>
</dbReference>
<dbReference type="RefSeq" id="WP_158052768.1">
    <property type="nucleotide sequence ID" value="NZ_WBKB01000006.1"/>
</dbReference>
<dbReference type="PANTHER" id="PTHR18968:SF9">
    <property type="entry name" value="3D-(3,5_4)-TRIHYDROXYCYCLOHEXANE-1,2-DIONE HYDROLASE"/>
    <property type="match status" value="1"/>
</dbReference>
<organism evidence="7 8">
    <name type="scientific">Gulosibacter chungangensis</name>
    <dbReference type="NCBI Taxonomy" id="979746"/>
    <lineage>
        <taxon>Bacteria</taxon>
        <taxon>Bacillati</taxon>
        <taxon>Actinomycetota</taxon>
        <taxon>Actinomycetes</taxon>
        <taxon>Micrococcales</taxon>
        <taxon>Microbacteriaceae</taxon>
        <taxon>Gulosibacter</taxon>
    </lineage>
</organism>
<dbReference type="InterPro" id="IPR011766">
    <property type="entry name" value="TPP_enzyme_TPP-bd"/>
</dbReference>
<dbReference type="SUPFAM" id="SSF52467">
    <property type="entry name" value="DHS-like NAD/FAD-binding domain"/>
    <property type="match status" value="1"/>
</dbReference>
<evidence type="ECO:0000256" key="3">
    <source>
        <dbReference type="RuleBase" id="RU362132"/>
    </source>
</evidence>
<dbReference type="InterPro" id="IPR030817">
    <property type="entry name" value="Myo_inos_IolD"/>
</dbReference>
<gene>
    <name evidence="7" type="primary">iolD</name>
    <name evidence="7" type="ORF">F8O05_10870</name>
</gene>
<evidence type="ECO:0000313" key="8">
    <source>
        <dbReference type="Proteomes" id="UP000433493"/>
    </source>
</evidence>
<dbReference type="GO" id="GO:0030976">
    <property type="term" value="F:thiamine pyrophosphate binding"/>
    <property type="evidence" value="ECO:0007669"/>
    <property type="project" value="InterPro"/>
</dbReference>